<gene>
    <name evidence="2" type="ORF">IED13_23325</name>
</gene>
<evidence type="ECO:0000313" key="2">
    <source>
        <dbReference type="EMBL" id="MBD3848638.1"/>
    </source>
</evidence>
<proteinExistence type="predicted"/>
<dbReference type="GO" id="GO:0050661">
    <property type="term" value="F:NADP binding"/>
    <property type="evidence" value="ECO:0007669"/>
    <property type="project" value="InterPro"/>
</dbReference>
<comment type="caution">
    <text evidence="2">The sequence shown here is derived from an EMBL/GenBank/DDBJ whole genome shotgun (WGS) entry which is preliminary data.</text>
</comment>
<accession>A0A927I382</accession>
<evidence type="ECO:0000313" key="3">
    <source>
        <dbReference type="Proteomes" id="UP000619295"/>
    </source>
</evidence>
<dbReference type="AlphaFoldDB" id="A0A927I382"/>
<dbReference type="SUPFAM" id="SSF51735">
    <property type="entry name" value="NAD(P)-binding Rossmann-fold domains"/>
    <property type="match status" value="1"/>
</dbReference>
<dbReference type="PANTHER" id="PTHR31873:SF6">
    <property type="entry name" value="ASPARTATE DEHYDROGENASE DOMAIN-CONTAINING PROTEIN"/>
    <property type="match status" value="1"/>
</dbReference>
<dbReference type="Proteomes" id="UP000619295">
    <property type="component" value="Unassembled WGS sequence"/>
</dbReference>
<evidence type="ECO:0000259" key="1">
    <source>
        <dbReference type="Pfam" id="PF03447"/>
    </source>
</evidence>
<feature type="domain" description="Aspartate/homoserine dehydrogenase NAD-binding" evidence="1">
    <location>
        <begin position="8"/>
        <end position="114"/>
    </location>
</feature>
<dbReference type="RefSeq" id="WP_191125627.1">
    <property type="nucleotide sequence ID" value="NZ_JACXWY010000020.1"/>
</dbReference>
<dbReference type="InterPro" id="IPR036291">
    <property type="entry name" value="NAD(P)-bd_dom_sf"/>
</dbReference>
<dbReference type="Gene3D" id="3.40.50.720">
    <property type="entry name" value="NAD(P)-binding Rossmann-like Domain"/>
    <property type="match status" value="1"/>
</dbReference>
<name>A0A927I382_9HYPH</name>
<dbReference type="EMBL" id="JACXWY010000020">
    <property type="protein sequence ID" value="MBD3848638.1"/>
    <property type="molecule type" value="Genomic_DNA"/>
</dbReference>
<dbReference type="PANTHER" id="PTHR31873">
    <property type="entry name" value="L-ASPARTATE DEHYDROGENASE-RELATED"/>
    <property type="match status" value="1"/>
</dbReference>
<dbReference type="Pfam" id="PF03447">
    <property type="entry name" value="NAD_binding_3"/>
    <property type="match status" value="1"/>
</dbReference>
<dbReference type="GO" id="GO:0016491">
    <property type="term" value="F:oxidoreductase activity"/>
    <property type="evidence" value="ECO:0007669"/>
    <property type="project" value="InterPro"/>
</dbReference>
<reference evidence="2" key="1">
    <citation type="submission" date="2020-09" db="EMBL/GenBank/DDBJ databases">
        <title>Bosea spartocytisi sp. nov. a root nodule endophyte of Spartocytisus supranubius in the high mountain ecosystem fo the Teide National Park (Canary Islands, Spain).</title>
        <authorList>
            <person name="Pulido-Suarez L."/>
            <person name="Peix A."/>
            <person name="Igual J.M."/>
            <person name="Socas-Perez N."/>
            <person name="Velazquez E."/>
            <person name="Flores-Felix J.D."/>
            <person name="Leon-Barrios M."/>
        </authorList>
    </citation>
    <scope>NUCLEOTIDE SEQUENCE</scope>
    <source>
        <strain evidence="2">SSUT16</strain>
    </source>
</reference>
<dbReference type="InterPro" id="IPR005106">
    <property type="entry name" value="Asp/hSer_DH_NAD-bd"/>
</dbReference>
<organism evidence="2 3">
    <name type="scientific">Bosea spartocytisi</name>
    <dbReference type="NCBI Taxonomy" id="2773451"/>
    <lineage>
        <taxon>Bacteria</taxon>
        <taxon>Pseudomonadati</taxon>
        <taxon>Pseudomonadota</taxon>
        <taxon>Alphaproteobacteria</taxon>
        <taxon>Hyphomicrobiales</taxon>
        <taxon>Boseaceae</taxon>
        <taxon>Bosea</taxon>
    </lineage>
</organism>
<keyword evidence="3" id="KW-1185">Reference proteome</keyword>
<sequence>MLRVGLVGLGRIARTFLSLRTAEDDAHWQVVGVLKRNVAAADKVDFPVVDTLAGIGALAPDLLIDFTGPSALNAYGADLLRLADVWTVGAAALVSTALERDLREVAGQTGHRLRLLPGAIGGLDALSAMAVDPDSTVSILACTASNPVASGVIDDARSVVGRSRGVNVIATAAFASRGLDRTPVDHVAVGDGEQRRFAIEADGAYGSFRVCIDPVTDAERGTMLVAASAIAALRNGYRPIWVG</sequence>
<protein>
    <submittedName>
        <fullName evidence="2">DUF108 domain-containing protein</fullName>
    </submittedName>
</protein>
<dbReference type="Gene3D" id="3.30.360.10">
    <property type="entry name" value="Dihydrodipicolinate Reductase, domain 2"/>
    <property type="match status" value="1"/>
</dbReference>